<feature type="compositionally biased region" description="Basic and acidic residues" evidence="11">
    <location>
        <begin position="337"/>
        <end position="350"/>
    </location>
</feature>
<evidence type="ECO:0000259" key="12">
    <source>
        <dbReference type="PROSITE" id="PS50072"/>
    </source>
</evidence>
<evidence type="ECO:0000256" key="5">
    <source>
        <dbReference type="ARBA" id="ARBA00023110"/>
    </source>
</evidence>
<dbReference type="PANTHER" id="PTHR45843">
    <property type="entry name" value="PEPTIDYL-PROLYL CIS-TRANS ISOMERASE-LIKE 4"/>
    <property type="match status" value="1"/>
</dbReference>
<name>A0A3S4RL72_9ACAR</name>
<dbReference type="InterPro" id="IPR029000">
    <property type="entry name" value="Cyclophilin-like_dom_sf"/>
</dbReference>
<evidence type="ECO:0000256" key="2">
    <source>
        <dbReference type="ARBA" id="ARBA00002388"/>
    </source>
</evidence>
<keyword evidence="4 8" id="KW-0694">RNA-binding</keyword>
<dbReference type="STRING" id="1965070.A0A3S4RL72"/>
<keyword evidence="6 9" id="KW-0413">Isomerase</keyword>
<evidence type="ECO:0000256" key="3">
    <source>
        <dbReference type="ARBA" id="ARBA00004123"/>
    </source>
</evidence>
<comment type="catalytic activity">
    <reaction evidence="1 9">
        <text>[protein]-peptidylproline (omega=180) = [protein]-peptidylproline (omega=0)</text>
        <dbReference type="Rhea" id="RHEA:16237"/>
        <dbReference type="Rhea" id="RHEA-COMP:10747"/>
        <dbReference type="Rhea" id="RHEA-COMP:10748"/>
        <dbReference type="ChEBI" id="CHEBI:83833"/>
        <dbReference type="ChEBI" id="CHEBI:83834"/>
        <dbReference type="EC" id="5.2.1.8"/>
    </reaction>
</comment>
<dbReference type="PROSITE" id="PS50102">
    <property type="entry name" value="RRM"/>
    <property type="match status" value="1"/>
</dbReference>
<dbReference type="CDD" id="cd12235">
    <property type="entry name" value="RRM_PPIL4"/>
    <property type="match status" value="1"/>
</dbReference>
<evidence type="ECO:0000256" key="6">
    <source>
        <dbReference type="ARBA" id="ARBA00023235"/>
    </source>
</evidence>
<evidence type="ECO:0000313" key="14">
    <source>
        <dbReference type="EMBL" id="RWS17544.1"/>
    </source>
</evidence>
<evidence type="ECO:0000256" key="7">
    <source>
        <dbReference type="ARBA" id="ARBA00023242"/>
    </source>
</evidence>
<evidence type="ECO:0000256" key="11">
    <source>
        <dbReference type="SAM" id="MobiDB-lite"/>
    </source>
</evidence>
<feature type="coiled-coil region" evidence="10">
    <location>
        <begin position="197"/>
        <end position="224"/>
    </location>
</feature>
<dbReference type="EC" id="5.2.1.8" evidence="9"/>
<keyword evidence="5 9" id="KW-0697">Rotamase</keyword>
<dbReference type="GO" id="GO:0005634">
    <property type="term" value="C:nucleus"/>
    <property type="evidence" value="ECO:0007669"/>
    <property type="project" value="UniProtKB-SubCell"/>
</dbReference>
<organism evidence="14 15">
    <name type="scientific">Dinothrombium tinctorium</name>
    <dbReference type="NCBI Taxonomy" id="1965070"/>
    <lineage>
        <taxon>Eukaryota</taxon>
        <taxon>Metazoa</taxon>
        <taxon>Ecdysozoa</taxon>
        <taxon>Arthropoda</taxon>
        <taxon>Chelicerata</taxon>
        <taxon>Arachnida</taxon>
        <taxon>Acari</taxon>
        <taxon>Acariformes</taxon>
        <taxon>Trombidiformes</taxon>
        <taxon>Prostigmata</taxon>
        <taxon>Anystina</taxon>
        <taxon>Parasitengona</taxon>
        <taxon>Trombidioidea</taxon>
        <taxon>Trombidiidae</taxon>
        <taxon>Dinothrombium</taxon>
    </lineage>
</organism>
<dbReference type="FunFam" id="3.30.70.330:FF:000287">
    <property type="entry name" value="Peptidyl-prolyl cis-trans isomerase"/>
    <property type="match status" value="1"/>
</dbReference>
<evidence type="ECO:0000256" key="8">
    <source>
        <dbReference type="PROSITE-ProRule" id="PRU00176"/>
    </source>
</evidence>
<dbReference type="InterPro" id="IPR035979">
    <property type="entry name" value="RBD_domain_sf"/>
</dbReference>
<dbReference type="AlphaFoldDB" id="A0A3S4RL72"/>
<dbReference type="Proteomes" id="UP000285301">
    <property type="component" value="Unassembled WGS sequence"/>
</dbReference>
<comment type="function">
    <text evidence="2 9">PPIases accelerate the folding of proteins. It catalyzes the cis-trans isomerization of proline imidic peptide bonds in oligopeptides.</text>
</comment>
<dbReference type="Gene3D" id="3.30.70.330">
    <property type="match status" value="1"/>
</dbReference>
<feature type="compositionally biased region" description="Basic residues" evidence="11">
    <location>
        <begin position="351"/>
        <end position="371"/>
    </location>
</feature>
<feature type="domain" description="PPIase cyclophilin-type" evidence="12">
    <location>
        <begin position="6"/>
        <end position="161"/>
    </location>
</feature>
<proteinExistence type="inferred from homology"/>
<keyword evidence="10" id="KW-0175">Coiled coil</keyword>
<keyword evidence="7 9" id="KW-0539">Nucleus</keyword>
<feature type="compositionally biased region" description="Basic and acidic residues" evidence="11">
    <location>
        <begin position="393"/>
        <end position="408"/>
    </location>
</feature>
<dbReference type="PROSITE" id="PS50072">
    <property type="entry name" value="CSA_PPIASE_2"/>
    <property type="match status" value="1"/>
</dbReference>
<dbReference type="InterPro" id="IPR035542">
    <property type="entry name" value="CRIP"/>
</dbReference>
<feature type="region of interest" description="Disordered" evidence="11">
    <location>
        <begin position="334"/>
        <end position="424"/>
    </location>
</feature>
<dbReference type="PANTHER" id="PTHR45843:SF1">
    <property type="entry name" value="PEPTIDYL-PROLYL CIS-TRANS ISOMERASE-LIKE 4"/>
    <property type="match status" value="1"/>
</dbReference>
<sequence>MSVLVETTVGDLTIDLCVAERKRTCLNFLKLCKTKYYNFCKFFKIEKNFIAQTGDPSNTGRGGDSVFLQLYGENARFFEAEKKPKLKHERLGTVSMVNNGEGMHGSQFFITLEENLDYLDRDHTVFGYVVEGFEVLQKMNEAICDEEHKPYCDIIITHTVILDDPFEDPPYLEIPLSPEPTEELLKSDRIGIGQIIDENEGKTLEEIEENIKDKEAKARAFVLEMVGDIPDADVKPPDNVLFVCKLNPVTKEEDLEVIFSRFGKILSCEVIKDHKTGESLQYAFIEFERAEDCEKAYFKMDNVLIDDRRIHVDFSQSVSKLKWKGKGKGVETIEENISEKLKPRKHSDDRRRRRSRHRSRSPRHSSHRHRSRSPDYKRYKRRSSSRSPRRKDKRNESRYRHDSRDRKSFHSSRRHRDYSRERRH</sequence>
<evidence type="ECO:0000256" key="1">
    <source>
        <dbReference type="ARBA" id="ARBA00000971"/>
    </source>
</evidence>
<feature type="compositionally biased region" description="Basic residues" evidence="11">
    <location>
        <begin position="378"/>
        <end position="392"/>
    </location>
</feature>
<dbReference type="InterPro" id="IPR000504">
    <property type="entry name" value="RRM_dom"/>
</dbReference>
<comment type="caution">
    <text evidence="14">The sequence shown here is derived from an EMBL/GenBank/DDBJ whole genome shotgun (WGS) entry which is preliminary data.</text>
</comment>
<protein>
    <recommendedName>
        <fullName evidence="9">Peptidyl-prolyl cis-trans isomerase</fullName>
        <shortName evidence="9">PPIase</shortName>
        <ecNumber evidence="9">5.2.1.8</ecNumber>
    </recommendedName>
</protein>
<dbReference type="InterPro" id="IPR012677">
    <property type="entry name" value="Nucleotide-bd_a/b_plait_sf"/>
</dbReference>
<dbReference type="PRINTS" id="PR00153">
    <property type="entry name" value="CSAPPISMRASE"/>
</dbReference>
<dbReference type="Pfam" id="PF00076">
    <property type="entry name" value="RRM_1"/>
    <property type="match status" value="1"/>
</dbReference>
<evidence type="ECO:0000259" key="13">
    <source>
        <dbReference type="PROSITE" id="PS50102"/>
    </source>
</evidence>
<evidence type="ECO:0000256" key="4">
    <source>
        <dbReference type="ARBA" id="ARBA00022884"/>
    </source>
</evidence>
<dbReference type="EMBL" id="NCKU01000061">
    <property type="protein sequence ID" value="RWS17544.1"/>
    <property type="molecule type" value="Genomic_DNA"/>
</dbReference>
<feature type="domain" description="RRM" evidence="13">
    <location>
        <begin position="239"/>
        <end position="317"/>
    </location>
</feature>
<keyword evidence="15" id="KW-1185">Reference proteome</keyword>
<dbReference type="GO" id="GO:0003723">
    <property type="term" value="F:RNA binding"/>
    <property type="evidence" value="ECO:0007669"/>
    <property type="project" value="UniProtKB-UniRule"/>
</dbReference>
<evidence type="ECO:0000256" key="9">
    <source>
        <dbReference type="RuleBase" id="RU365081"/>
    </source>
</evidence>
<dbReference type="Pfam" id="PF00160">
    <property type="entry name" value="Pro_isomerase"/>
    <property type="match status" value="1"/>
</dbReference>
<comment type="subcellular location">
    <subcellularLocation>
        <location evidence="3 9">Nucleus</location>
    </subcellularLocation>
</comment>
<dbReference type="SUPFAM" id="SSF50891">
    <property type="entry name" value="Cyclophilin-like"/>
    <property type="match status" value="1"/>
</dbReference>
<dbReference type="SMART" id="SM00360">
    <property type="entry name" value="RRM"/>
    <property type="match status" value="1"/>
</dbReference>
<dbReference type="FunFam" id="2.40.100.10:FF:000015">
    <property type="entry name" value="Peptidyl-prolyl cis-trans isomerase"/>
    <property type="match status" value="1"/>
</dbReference>
<evidence type="ECO:0000256" key="10">
    <source>
        <dbReference type="SAM" id="Coils"/>
    </source>
</evidence>
<reference evidence="14 15" key="1">
    <citation type="journal article" date="2018" name="Gigascience">
        <title>Genomes of trombidid mites reveal novel predicted allergens and laterally-transferred genes associated with secondary metabolism.</title>
        <authorList>
            <person name="Dong X."/>
            <person name="Chaisiri K."/>
            <person name="Xia D."/>
            <person name="Armstrong S.D."/>
            <person name="Fang Y."/>
            <person name="Donnelly M.J."/>
            <person name="Kadowaki T."/>
            <person name="McGarry J.W."/>
            <person name="Darby A.C."/>
            <person name="Makepeace B.L."/>
        </authorList>
    </citation>
    <scope>NUCLEOTIDE SEQUENCE [LARGE SCALE GENOMIC DNA]</scope>
    <source>
        <strain evidence="14">UoL-WK</strain>
    </source>
</reference>
<dbReference type="Gene3D" id="2.40.100.10">
    <property type="entry name" value="Cyclophilin-like"/>
    <property type="match status" value="1"/>
</dbReference>
<dbReference type="OrthoDB" id="2083at2759"/>
<dbReference type="GO" id="GO:0003755">
    <property type="term" value="F:peptidyl-prolyl cis-trans isomerase activity"/>
    <property type="evidence" value="ECO:0007669"/>
    <property type="project" value="UniProtKB-UniRule"/>
</dbReference>
<gene>
    <name evidence="14" type="ORF">B4U79_13696</name>
</gene>
<feature type="compositionally biased region" description="Basic residues" evidence="11">
    <location>
        <begin position="409"/>
        <end position="424"/>
    </location>
</feature>
<accession>A0A3S4RL72</accession>
<dbReference type="CDD" id="cd01921">
    <property type="entry name" value="cyclophilin_RRM"/>
    <property type="match status" value="1"/>
</dbReference>
<comment type="similarity">
    <text evidence="9">Belongs to the cyclophilin-type PPIase family. PPIL4 subfamily.</text>
</comment>
<evidence type="ECO:0000313" key="15">
    <source>
        <dbReference type="Proteomes" id="UP000285301"/>
    </source>
</evidence>
<dbReference type="InterPro" id="IPR002130">
    <property type="entry name" value="Cyclophilin-type_PPIase_dom"/>
</dbReference>
<dbReference type="InterPro" id="IPR035538">
    <property type="entry name" value="Cyclophilin_PPIL4"/>
</dbReference>
<dbReference type="SUPFAM" id="SSF54928">
    <property type="entry name" value="RNA-binding domain, RBD"/>
    <property type="match status" value="1"/>
</dbReference>